<dbReference type="PANTHER" id="PTHR10986">
    <property type="entry name" value="39S RIBOSOMAL PROTEIN L20"/>
    <property type="match status" value="1"/>
</dbReference>
<dbReference type="Gene3D" id="1.10.1900.20">
    <property type="entry name" value="Ribosomal protein L20"/>
    <property type="match status" value="1"/>
</dbReference>
<dbReference type="InterPro" id="IPR035566">
    <property type="entry name" value="Ribosomal_protein_bL20_C"/>
</dbReference>
<dbReference type="SUPFAM" id="SSF74731">
    <property type="entry name" value="Ribosomal protein L20"/>
    <property type="match status" value="1"/>
</dbReference>
<dbReference type="GO" id="GO:1990904">
    <property type="term" value="C:ribonucleoprotein complex"/>
    <property type="evidence" value="ECO:0007669"/>
    <property type="project" value="UniProtKB-KW"/>
</dbReference>
<evidence type="ECO:0000256" key="4">
    <source>
        <dbReference type="ARBA" id="ARBA00035172"/>
    </source>
</evidence>
<dbReference type="NCBIfam" id="TIGR01032">
    <property type="entry name" value="rplT_bact"/>
    <property type="match status" value="1"/>
</dbReference>
<dbReference type="EMBL" id="CP157897">
    <property type="protein sequence ID" value="XBT18845.1"/>
    <property type="molecule type" value="Genomic_DNA"/>
</dbReference>
<dbReference type="GO" id="GO:0003735">
    <property type="term" value="F:structural constituent of ribosome"/>
    <property type="evidence" value="ECO:0007669"/>
    <property type="project" value="InterPro"/>
</dbReference>
<dbReference type="GO" id="GO:0000027">
    <property type="term" value="P:ribosomal large subunit assembly"/>
    <property type="evidence" value="ECO:0007669"/>
    <property type="project" value="UniProtKB-UniRule"/>
</dbReference>
<proteinExistence type="inferred from homology"/>
<keyword evidence="5 6" id="KW-0699">rRNA-binding</keyword>
<evidence type="ECO:0000256" key="3">
    <source>
        <dbReference type="ARBA" id="ARBA00023274"/>
    </source>
</evidence>
<keyword evidence="5 6" id="KW-0694">RNA-binding</keyword>
<evidence type="ECO:0000256" key="2">
    <source>
        <dbReference type="ARBA" id="ARBA00022980"/>
    </source>
</evidence>
<dbReference type="PRINTS" id="PR00062">
    <property type="entry name" value="RIBOSOMALL20"/>
</dbReference>
<comment type="similarity">
    <text evidence="1 5 6">Belongs to the bacterial ribosomal protein bL20 family.</text>
</comment>
<dbReference type="HAMAP" id="MF_00382">
    <property type="entry name" value="Ribosomal_bL20"/>
    <property type="match status" value="1"/>
</dbReference>
<dbReference type="CDD" id="cd07026">
    <property type="entry name" value="Ribosomal_L20"/>
    <property type="match status" value="1"/>
</dbReference>
<protein>
    <recommendedName>
        <fullName evidence="4 5">Large ribosomal subunit protein bL20</fullName>
    </recommendedName>
</protein>
<evidence type="ECO:0000256" key="1">
    <source>
        <dbReference type="ARBA" id="ARBA00007698"/>
    </source>
</evidence>
<accession>A0AAU7QTB4</accession>
<evidence type="ECO:0000313" key="7">
    <source>
        <dbReference type="EMBL" id="XBT18845.1"/>
    </source>
</evidence>
<name>A0AAU7QTB4_9FLAO</name>
<keyword evidence="3 5" id="KW-0687">Ribonucleoprotein</keyword>
<dbReference type="GO" id="GO:0005840">
    <property type="term" value="C:ribosome"/>
    <property type="evidence" value="ECO:0007669"/>
    <property type="project" value="UniProtKB-KW"/>
</dbReference>
<dbReference type="GO" id="GO:0006412">
    <property type="term" value="P:translation"/>
    <property type="evidence" value="ECO:0007669"/>
    <property type="project" value="InterPro"/>
</dbReference>
<reference evidence="7" key="1">
    <citation type="submission" date="2024-06" db="EMBL/GenBank/DDBJ databases">
        <title>Diversity, functionality, and evolutionary history of bacterial symbionts in false click beetles (Coleoptera, Throscidae).</title>
        <authorList>
            <person name="Wierz J.C."/>
            <person name="Malm H."/>
            <person name="Kaltenpoth M."/>
            <person name="Engl T."/>
        </authorList>
    </citation>
    <scope>NUCLEOTIDE SEQUENCE</scope>
    <source>
        <strain evidence="7">AspAUS03</strain>
    </source>
</reference>
<gene>
    <name evidence="5 7" type="primary">rplT</name>
    <name evidence="7" type="ORF">ABPD24_00840</name>
</gene>
<dbReference type="AlphaFoldDB" id="A0AAU7QTB4"/>
<keyword evidence="2 5" id="KW-0689">Ribosomal protein</keyword>
<dbReference type="GO" id="GO:0019843">
    <property type="term" value="F:rRNA binding"/>
    <property type="evidence" value="ECO:0007669"/>
    <property type="project" value="UniProtKB-UniRule"/>
</dbReference>
<dbReference type="Gene3D" id="6.10.160.10">
    <property type="match status" value="1"/>
</dbReference>
<dbReference type="Pfam" id="PF00453">
    <property type="entry name" value="Ribosomal_L20"/>
    <property type="match status" value="1"/>
</dbReference>
<dbReference type="InterPro" id="IPR005813">
    <property type="entry name" value="Ribosomal_bL20"/>
</dbReference>
<comment type="function">
    <text evidence="5 6">Binds directly to 23S ribosomal RNA and is necessary for the in vitro assembly process of the 50S ribosomal subunit. It is not involved in the protein synthesizing functions of that subunit.</text>
</comment>
<sequence length="115" mass="13745">MNRSTNSVAIKKRKKKILKRAKGFYGSRSKLYTIAKNSVEKSLIYSYIGRKKKKKDFKKIWIKRINAFSNLNGLNYSKFIYLLKKNKIYLNKKCLSFLITNYLKQFTNYIKKNII</sequence>
<organism evidence="7">
    <name type="scientific">Candidatus Shikimatogenerans sp. AspAUS03</name>
    <dbReference type="NCBI Taxonomy" id="3158563"/>
    <lineage>
        <taxon>Bacteria</taxon>
        <taxon>Pseudomonadati</taxon>
        <taxon>Bacteroidota</taxon>
        <taxon>Flavobacteriia</taxon>
        <taxon>Flavobacteriales</taxon>
        <taxon>Candidatus Shikimatogenerans</taxon>
    </lineage>
</organism>
<evidence type="ECO:0000256" key="5">
    <source>
        <dbReference type="HAMAP-Rule" id="MF_00382"/>
    </source>
</evidence>
<evidence type="ECO:0000256" key="6">
    <source>
        <dbReference type="RuleBase" id="RU000560"/>
    </source>
</evidence>